<evidence type="ECO:0000256" key="2">
    <source>
        <dbReference type="ARBA" id="ARBA00008945"/>
    </source>
</evidence>
<organism evidence="11 12">
    <name type="scientific">Zancudomyces culisetae</name>
    <name type="common">Gut fungus</name>
    <name type="synonym">Smittium culisetae</name>
    <dbReference type="NCBI Taxonomy" id="1213189"/>
    <lineage>
        <taxon>Eukaryota</taxon>
        <taxon>Fungi</taxon>
        <taxon>Fungi incertae sedis</taxon>
        <taxon>Zoopagomycota</taxon>
        <taxon>Kickxellomycotina</taxon>
        <taxon>Harpellomycetes</taxon>
        <taxon>Harpellales</taxon>
        <taxon>Legeriomycetaceae</taxon>
        <taxon>Zancudomyces</taxon>
    </lineage>
</organism>
<evidence type="ECO:0000256" key="4">
    <source>
        <dbReference type="ARBA" id="ARBA00023128"/>
    </source>
</evidence>
<dbReference type="Gene3D" id="3.30.230.10">
    <property type="match status" value="1"/>
</dbReference>
<feature type="domain" description="S5 DRBM" evidence="10">
    <location>
        <begin position="160"/>
        <end position="223"/>
    </location>
</feature>
<dbReference type="InterPro" id="IPR018192">
    <property type="entry name" value="Ribosomal_uS5_N_CS"/>
</dbReference>
<dbReference type="PROSITE" id="PS00585">
    <property type="entry name" value="RIBOSOMAL_S5"/>
    <property type="match status" value="1"/>
</dbReference>
<evidence type="ECO:0000256" key="9">
    <source>
        <dbReference type="RuleBase" id="RU003823"/>
    </source>
</evidence>
<dbReference type="GO" id="GO:0006412">
    <property type="term" value="P:translation"/>
    <property type="evidence" value="ECO:0007669"/>
    <property type="project" value="InterPro"/>
</dbReference>
<evidence type="ECO:0000256" key="5">
    <source>
        <dbReference type="ARBA" id="ARBA00023274"/>
    </source>
</evidence>
<evidence type="ECO:0000256" key="8">
    <source>
        <dbReference type="PROSITE-ProRule" id="PRU00268"/>
    </source>
</evidence>
<evidence type="ECO:0000259" key="10">
    <source>
        <dbReference type="PROSITE" id="PS50881"/>
    </source>
</evidence>
<sequence length="322" mass="36467">MPGVFYQNNSVNHKSNLAGAPVSRYEKLKKNVRIFGLNGGIRSFSTTKVWSKTPLIPISEAKKFPDLSIIDPVYDDISENKSVIDLWRKQLMKEKRIDSDVSKDSIEKELNSIHKLKYPDIADPVPIEKFKTPEKNFLSNNDDLVYTKDLGITLDDFKNLTTKVILVRRTVQMTRKGKIPSMTALVVVGNCRGSAGYGEGKDADVPGAILKATRKAIRNMQYFPRYDDRTIYHDVYHKFKACKLYFWARKPGFGCRTNPVIHEISKCIGISDMSSKCRGSRNPLNVVKGTFEALSKQKLPENISRARGLKLVDVNHVYYGGE</sequence>
<dbReference type="GO" id="GO:0003723">
    <property type="term" value="F:RNA binding"/>
    <property type="evidence" value="ECO:0007669"/>
    <property type="project" value="InterPro"/>
</dbReference>
<dbReference type="InterPro" id="IPR014721">
    <property type="entry name" value="Ribsml_uS5_D2-typ_fold_subgr"/>
</dbReference>
<dbReference type="InterPro" id="IPR013810">
    <property type="entry name" value="Ribosomal_uS5_N"/>
</dbReference>
<dbReference type="Pfam" id="PF03719">
    <property type="entry name" value="Ribosomal_S5_C"/>
    <property type="match status" value="1"/>
</dbReference>
<dbReference type="Gene3D" id="3.30.160.20">
    <property type="match status" value="1"/>
</dbReference>
<dbReference type="Proteomes" id="UP000188320">
    <property type="component" value="Unassembled WGS sequence"/>
</dbReference>
<dbReference type="InterPro" id="IPR020568">
    <property type="entry name" value="Ribosomal_Su5_D2-typ_SF"/>
</dbReference>
<dbReference type="PANTHER" id="PTHR48277">
    <property type="entry name" value="MITOCHONDRIAL RIBOSOMAL PROTEIN S5"/>
    <property type="match status" value="1"/>
</dbReference>
<comment type="caution">
    <text evidence="11">The sequence shown here is derived from an EMBL/GenBank/DDBJ whole genome shotgun (WGS) entry which is preliminary data.</text>
</comment>
<dbReference type="SUPFAM" id="SSF54768">
    <property type="entry name" value="dsRNA-binding domain-like"/>
    <property type="match status" value="1"/>
</dbReference>
<evidence type="ECO:0000256" key="7">
    <source>
        <dbReference type="ARBA" id="ARBA00041606"/>
    </source>
</evidence>
<keyword evidence="4" id="KW-0496">Mitochondrion</keyword>
<dbReference type="GO" id="GO:0005763">
    <property type="term" value="C:mitochondrial small ribosomal subunit"/>
    <property type="evidence" value="ECO:0007669"/>
    <property type="project" value="UniProtKB-ARBA"/>
</dbReference>
<accession>A0A1R1PTV7</accession>
<comment type="similarity">
    <text evidence="2 9">Belongs to the universal ribosomal protein uS5 family.</text>
</comment>
<evidence type="ECO:0000256" key="3">
    <source>
        <dbReference type="ARBA" id="ARBA00022980"/>
    </source>
</evidence>
<dbReference type="Pfam" id="PF00333">
    <property type="entry name" value="Ribosomal_S5"/>
    <property type="match status" value="1"/>
</dbReference>
<dbReference type="SUPFAM" id="SSF54211">
    <property type="entry name" value="Ribosomal protein S5 domain 2-like"/>
    <property type="match status" value="1"/>
</dbReference>
<protein>
    <recommendedName>
        <fullName evidence="6">Small ribosomal subunit protein uS5m</fullName>
    </recommendedName>
    <alternativeName>
        <fullName evidence="7">28S ribosomal protein S5, mitochondrial</fullName>
    </alternativeName>
</protein>
<dbReference type="GO" id="GO:0003735">
    <property type="term" value="F:structural constituent of ribosome"/>
    <property type="evidence" value="ECO:0007669"/>
    <property type="project" value="UniProtKB-UniRule"/>
</dbReference>
<dbReference type="FunFam" id="3.30.230.10:FF:000002">
    <property type="entry name" value="30S ribosomal protein S5"/>
    <property type="match status" value="1"/>
</dbReference>
<dbReference type="OrthoDB" id="309483at2759"/>
<name>A0A1R1PTV7_ZANCU</name>
<evidence type="ECO:0000313" key="12">
    <source>
        <dbReference type="Proteomes" id="UP000188320"/>
    </source>
</evidence>
<dbReference type="InterPro" id="IPR005324">
    <property type="entry name" value="Ribosomal_uS5_C"/>
</dbReference>
<dbReference type="GO" id="GO:0005743">
    <property type="term" value="C:mitochondrial inner membrane"/>
    <property type="evidence" value="ECO:0007669"/>
    <property type="project" value="UniProtKB-ARBA"/>
</dbReference>
<dbReference type="PANTHER" id="PTHR48277:SF1">
    <property type="entry name" value="MITOCHONDRIAL RIBOSOMAL PROTEIN S5"/>
    <property type="match status" value="1"/>
</dbReference>
<evidence type="ECO:0000256" key="1">
    <source>
        <dbReference type="ARBA" id="ARBA00004173"/>
    </source>
</evidence>
<dbReference type="PROSITE" id="PS50881">
    <property type="entry name" value="S5_DSRBD"/>
    <property type="match status" value="1"/>
</dbReference>
<proteinExistence type="inferred from homology"/>
<keyword evidence="5 8" id="KW-0687">Ribonucleoprotein</keyword>
<dbReference type="InterPro" id="IPR000851">
    <property type="entry name" value="Ribosomal_uS5"/>
</dbReference>
<keyword evidence="12" id="KW-1185">Reference proteome</keyword>
<dbReference type="AlphaFoldDB" id="A0A1R1PTV7"/>
<dbReference type="FunFam" id="3.30.160.20:FF:000022">
    <property type="entry name" value="28S ribosomal protein S5, mitochondrial"/>
    <property type="match status" value="1"/>
</dbReference>
<keyword evidence="3 8" id="KW-0689">Ribosomal protein</keyword>
<dbReference type="EMBL" id="LSSK01000203">
    <property type="protein sequence ID" value="OMH84400.1"/>
    <property type="molecule type" value="Genomic_DNA"/>
</dbReference>
<evidence type="ECO:0000313" key="11">
    <source>
        <dbReference type="EMBL" id="OMH84400.1"/>
    </source>
</evidence>
<evidence type="ECO:0000256" key="6">
    <source>
        <dbReference type="ARBA" id="ARBA00039335"/>
    </source>
</evidence>
<comment type="subcellular location">
    <subcellularLocation>
        <location evidence="1">Mitochondrion</location>
    </subcellularLocation>
</comment>
<reference evidence="12" key="1">
    <citation type="submission" date="2017-01" db="EMBL/GenBank/DDBJ databases">
        <authorList>
            <person name="Wang Y."/>
            <person name="White M."/>
            <person name="Kvist S."/>
            <person name="Moncalvo J.-M."/>
        </authorList>
    </citation>
    <scope>NUCLEOTIDE SEQUENCE [LARGE SCALE GENOMIC DNA]</scope>
    <source>
        <strain evidence="12">COL-18-3</strain>
    </source>
</reference>
<gene>
    <name evidence="11" type="ORF">AX774_g2074</name>
</gene>